<accession>A0A914QWP0</accession>
<reference evidence="2" key="1">
    <citation type="submission" date="2022-11" db="UniProtKB">
        <authorList>
            <consortium name="WormBaseParasite"/>
        </authorList>
    </citation>
    <scope>IDENTIFICATION</scope>
</reference>
<evidence type="ECO:0000313" key="1">
    <source>
        <dbReference type="Proteomes" id="UP000887578"/>
    </source>
</evidence>
<dbReference type="Proteomes" id="UP000887578">
    <property type="component" value="Unplaced"/>
</dbReference>
<dbReference type="AlphaFoldDB" id="A0A914QWP0"/>
<evidence type="ECO:0000313" key="2">
    <source>
        <dbReference type="WBParaSite" id="PDA_v2.g8484.t1"/>
    </source>
</evidence>
<organism evidence="1 2">
    <name type="scientific">Panagrolaimus davidi</name>
    <dbReference type="NCBI Taxonomy" id="227884"/>
    <lineage>
        <taxon>Eukaryota</taxon>
        <taxon>Metazoa</taxon>
        <taxon>Ecdysozoa</taxon>
        <taxon>Nematoda</taxon>
        <taxon>Chromadorea</taxon>
        <taxon>Rhabditida</taxon>
        <taxon>Tylenchina</taxon>
        <taxon>Panagrolaimomorpha</taxon>
        <taxon>Panagrolaimoidea</taxon>
        <taxon>Panagrolaimidae</taxon>
        <taxon>Panagrolaimus</taxon>
    </lineage>
</organism>
<dbReference type="SUPFAM" id="SSF57850">
    <property type="entry name" value="RING/U-box"/>
    <property type="match status" value="1"/>
</dbReference>
<dbReference type="WBParaSite" id="PDA_v2.g8484.t1">
    <property type="protein sequence ID" value="PDA_v2.g8484.t1"/>
    <property type="gene ID" value="PDA_v2.g8484"/>
</dbReference>
<name>A0A914QWP0_9BILA</name>
<sequence length="227" mass="25379">MKSIEEKNNVKMVIIAQEEIDGTEPSLKVLQINGEPKNVEKAAVEVENILNDAKIQLQRILTCNSVSFDEGGSEFECPLCCGIYDIVNDGSVTCMPFKADSKVEFSGKNHHTICVNCIKEYSHSAITGRVAHGGLASFEKYLDDEIRKPFLERLQEQCVLDTGLKDLVTCPECGYKVCVPHTDTFYDCECGRRQCRNCPKLYDAKHFGKTCKQLAEEEARNASSQKP</sequence>
<proteinExistence type="predicted"/>
<protein>
    <submittedName>
        <fullName evidence="2">RING-type domain-containing protein</fullName>
    </submittedName>
</protein>
<keyword evidence="1" id="KW-1185">Reference proteome</keyword>